<dbReference type="GO" id="GO:0016491">
    <property type="term" value="F:oxidoreductase activity"/>
    <property type="evidence" value="ECO:0007669"/>
    <property type="project" value="TreeGrafter"/>
</dbReference>
<dbReference type="GO" id="GO:0005507">
    <property type="term" value="F:copper ion binding"/>
    <property type="evidence" value="ECO:0007669"/>
    <property type="project" value="InterPro"/>
</dbReference>
<evidence type="ECO:0000313" key="4">
    <source>
        <dbReference type="Proteomes" id="UP000541444"/>
    </source>
</evidence>
<evidence type="ECO:0000259" key="2">
    <source>
        <dbReference type="Pfam" id="PF07732"/>
    </source>
</evidence>
<reference evidence="3 4" key="1">
    <citation type="journal article" date="2020" name="IScience">
        <title>Genome Sequencing of the Endangered Kingdonia uniflora (Circaeasteraceae, Ranunculales) Reveals Potential Mechanisms of Evolutionary Specialization.</title>
        <authorList>
            <person name="Sun Y."/>
            <person name="Deng T."/>
            <person name="Zhang A."/>
            <person name="Moore M.J."/>
            <person name="Landis J.B."/>
            <person name="Lin N."/>
            <person name="Zhang H."/>
            <person name="Zhang X."/>
            <person name="Huang J."/>
            <person name="Zhang X."/>
            <person name="Sun H."/>
            <person name="Wang H."/>
        </authorList>
    </citation>
    <scope>NUCLEOTIDE SEQUENCE [LARGE SCALE GENOMIC DNA]</scope>
    <source>
        <strain evidence="3">TB1705</strain>
        <tissue evidence="3">Leaf</tissue>
    </source>
</reference>
<dbReference type="InterPro" id="IPR011707">
    <property type="entry name" value="Cu-oxidase-like_N"/>
</dbReference>
<feature type="domain" description="Plastocyanin-like" evidence="2">
    <location>
        <begin position="99"/>
        <end position="142"/>
    </location>
</feature>
<dbReference type="Pfam" id="PF07732">
    <property type="entry name" value="Cu-oxidase_3"/>
    <property type="match status" value="1"/>
</dbReference>
<accession>A0A7J7L4L6</accession>
<dbReference type="InterPro" id="IPR045087">
    <property type="entry name" value="Cu-oxidase_fam"/>
</dbReference>
<dbReference type="SUPFAM" id="SSF49503">
    <property type="entry name" value="Cupredoxins"/>
    <property type="match status" value="1"/>
</dbReference>
<dbReference type="EMBL" id="JACGCM010002647">
    <property type="protein sequence ID" value="KAF6137566.1"/>
    <property type="molecule type" value="Genomic_DNA"/>
</dbReference>
<evidence type="ECO:0000313" key="3">
    <source>
        <dbReference type="EMBL" id="KAF6137566.1"/>
    </source>
</evidence>
<dbReference type="Gene3D" id="2.60.40.420">
    <property type="entry name" value="Cupredoxins - blue copper proteins"/>
    <property type="match status" value="1"/>
</dbReference>
<organism evidence="3 4">
    <name type="scientific">Kingdonia uniflora</name>
    <dbReference type="NCBI Taxonomy" id="39325"/>
    <lineage>
        <taxon>Eukaryota</taxon>
        <taxon>Viridiplantae</taxon>
        <taxon>Streptophyta</taxon>
        <taxon>Embryophyta</taxon>
        <taxon>Tracheophyta</taxon>
        <taxon>Spermatophyta</taxon>
        <taxon>Magnoliopsida</taxon>
        <taxon>Ranunculales</taxon>
        <taxon>Circaeasteraceae</taxon>
        <taxon>Kingdonia</taxon>
    </lineage>
</organism>
<dbReference type="Proteomes" id="UP000541444">
    <property type="component" value="Unassembled WGS sequence"/>
</dbReference>
<dbReference type="AlphaFoldDB" id="A0A7J7L4L6"/>
<comment type="similarity">
    <text evidence="1">Belongs to the multicopper oxidase family.</text>
</comment>
<dbReference type="PANTHER" id="PTHR11709:SF218">
    <property type="entry name" value="L-ASCORBATE OXIDASE"/>
    <property type="match status" value="1"/>
</dbReference>
<feature type="non-terminal residue" evidence="3">
    <location>
        <position position="1"/>
    </location>
</feature>
<sequence length="297" mass="33481">TNAVIRSSVNGGDFLSKMVDFNNGESNVRKSCVVPFSPMYKFPRSKSVTEREQSKISFTDRCRNLQEEFDSPSHAKKHKSGSLQQSRSGCAKFSEKTAGQNVAIHWHGIPQIGSPWSDRTEGLTQCPIMPGDTFVYQFVVDRVCLFSLNFYIYPGHSYTMRIMECKEKLDYTVLYESQFLMELQSHSCLTTTVASYLTIGTIKPPLNKQQEFLQYPFNGLESLRGRFNCSGLTYPSLEPGVCHNMTVVEADGHYVEPFVELKISGYLSSSPPSATLFAFSLSILSHIIQHLRILHEA</sequence>
<name>A0A7J7L4L6_9MAGN</name>
<dbReference type="InterPro" id="IPR008972">
    <property type="entry name" value="Cupredoxin"/>
</dbReference>
<keyword evidence="4" id="KW-1185">Reference proteome</keyword>
<dbReference type="OrthoDB" id="2121828at2759"/>
<protein>
    <recommendedName>
        <fullName evidence="2">Plastocyanin-like domain-containing protein</fullName>
    </recommendedName>
</protein>
<proteinExistence type="inferred from homology"/>
<gene>
    <name evidence="3" type="ORF">GIB67_031845</name>
</gene>
<dbReference type="PANTHER" id="PTHR11709">
    <property type="entry name" value="MULTI-COPPER OXIDASE"/>
    <property type="match status" value="1"/>
</dbReference>
<comment type="caution">
    <text evidence="3">The sequence shown here is derived from an EMBL/GenBank/DDBJ whole genome shotgun (WGS) entry which is preliminary data.</text>
</comment>
<evidence type="ECO:0000256" key="1">
    <source>
        <dbReference type="ARBA" id="ARBA00010609"/>
    </source>
</evidence>